<dbReference type="OrthoDB" id="426919at2"/>
<gene>
    <name evidence="1" type="ORF">PL8927_140208</name>
</gene>
<dbReference type="Proteomes" id="UP000184550">
    <property type="component" value="Unassembled WGS sequence"/>
</dbReference>
<proteinExistence type="predicted"/>
<dbReference type="AlphaFoldDB" id="A0A7Z9BJZ5"/>
<dbReference type="EMBL" id="CZCU02000046">
    <property type="protein sequence ID" value="VXD11625.1"/>
    <property type="molecule type" value="Genomic_DNA"/>
</dbReference>
<protein>
    <recommendedName>
        <fullName evidence="3">Transcriptional regulator</fullName>
    </recommendedName>
</protein>
<comment type="caution">
    <text evidence="1">The sequence shown here is derived from an EMBL/GenBank/DDBJ whole genome shotgun (WGS) entry which is preliminary data.</text>
</comment>
<keyword evidence="2" id="KW-1185">Reference proteome</keyword>
<evidence type="ECO:0000313" key="2">
    <source>
        <dbReference type="Proteomes" id="UP000184550"/>
    </source>
</evidence>
<dbReference type="RefSeq" id="WP_083617695.1">
    <property type="nucleotide sequence ID" value="NZ_LR734832.1"/>
</dbReference>
<organism evidence="1 2">
    <name type="scientific">Planktothrix serta PCC 8927</name>
    <dbReference type="NCBI Taxonomy" id="671068"/>
    <lineage>
        <taxon>Bacteria</taxon>
        <taxon>Bacillati</taxon>
        <taxon>Cyanobacteriota</taxon>
        <taxon>Cyanophyceae</taxon>
        <taxon>Oscillatoriophycideae</taxon>
        <taxon>Oscillatoriales</taxon>
        <taxon>Microcoleaceae</taxon>
        <taxon>Planktothrix</taxon>
    </lineage>
</organism>
<reference evidence="1" key="1">
    <citation type="submission" date="2019-10" db="EMBL/GenBank/DDBJ databases">
        <authorList>
            <consortium name="Genoscope - CEA"/>
            <person name="William W."/>
        </authorList>
    </citation>
    <scope>NUCLEOTIDE SEQUENCE [LARGE SCALE GENOMIC DNA]</scope>
    <source>
        <strain evidence="1">BBR_PRJEB10992</strain>
    </source>
</reference>
<sequence length="118" mass="13336">MLPNLINTEAENDQFLTIVEDLLACPSLTPEQEILLELLVKLIEDFEEKHYGLNASTPQSRLLHLMEAQGVLEEDLILIFGSRNNLEIILNQQQNITLNQAIALGNLFHVEPSLFLSN</sequence>
<evidence type="ECO:0000313" key="1">
    <source>
        <dbReference type="EMBL" id="VXD11625.1"/>
    </source>
</evidence>
<accession>A0A7Z9BJZ5</accession>
<evidence type="ECO:0008006" key="3">
    <source>
        <dbReference type="Google" id="ProtNLM"/>
    </source>
</evidence>
<name>A0A7Z9BJZ5_9CYAN</name>